<name>V7HWV9_9LACO</name>
<proteinExistence type="predicted"/>
<dbReference type="InterPro" id="IPR014729">
    <property type="entry name" value="Rossmann-like_a/b/a_fold"/>
</dbReference>
<feature type="transmembrane region" description="Helical" evidence="1">
    <location>
        <begin position="99"/>
        <end position="120"/>
    </location>
</feature>
<feature type="domain" description="DUF218" evidence="2">
    <location>
        <begin position="172"/>
        <end position="312"/>
    </location>
</feature>
<evidence type="ECO:0000313" key="4">
    <source>
        <dbReference type="Proteomes" id="UP000018559"/>
    </source>
</evidence>
<dbReference type="InterPro" id="IPR051599">
    <property type="entry name" value="Cell_Envelope_Assoc"/>
</dbReference>
<dbReference type="GO" id="GO:0000270">
    <property type="term" value="P:peptidoglycan metabolic process"/>
    <property type="evidence" value="ECO:0007669"/>
    <property type="project" value="TreeGrafter"/>
</dbReference>
<dbReference type="InterPro" id="IPR003848">
    <property type="entry name" value="DUF218"/>
</dbReference>
<feature type="transmembrane region" description="Helical" evidence="1">
    <location>
        <begin position="30"/>
        <end position="50"/>
    </location>
</feature>
<organism evidence="3 4">
    <name type="scientific">Ligilactobacillus equi DPC 6820</name>
    <dbReference type="NCBI Taxonomy" id="1392007"/>
    <lineage>
        <taxon>Bacteria</taxon>
        <taxon>Bacillati</taxon>
        <taxon>Bacillota</taxon>
        <taxon>Bacilli</taxon>
        <taxon>Lactobacillales</taxon>
        <taxon>Lactobacillaceae</taxon>
        <taxon>Ligilactobacillus</taxon>
    </lineage>
</organism>
<dbReference type="PANTHER" id="PTHR30336">
    <property type="entry name" value="INNER MEMBRANE PROTEIN, PROBABLE PERMEASE"/>
    <property type="match status" value="1"/>
</dbReference>
<dbReference type="EMBL" id="AWWH01000175">
    <property type="protein sequence ID" value="ETA73521.1"/>
    <property type="molecule type" value="Genomic_DNA"/>
</dbReference>
<dbReference type="Proteomes" id="UP000018559">
    <property type="component" value="Unassembled WGS sequence"/>
</dbReference>
<dbReference type="RefSeq" id="WP_023860254.1">
    <property type="nucleotide sequence ID" value="NZ_AWWH01000175.1"/>
</dbReference>
<feature type="transmembrane region" description="Helical" evidence="1">
    <location>
        <begin position="6"/>
        <end position="23"/>
    </location>
</feature>
<evidence type="ECO:0000259" key="2">
    <source>
        <dbReference type="Pfam" id="PF02698"/>
    </source>
</evidence>
<dbReference type="GO" id="GO:0005886">
    <property type="term" value="C:plasma membrane"/>
    <property type="evidence" value="ECO:0007669"/>
    <property type="project" value="TreeGrafter"/>
</dbReference>
<dbReference type="Gene3D" id="3.40.50.620">
    <property type="entry name" value="HUPs"/>
    <property type="match status" value="1"/>
</dbReference>
<dbReference type="Pfam" id="PF02698">
    <property type="entry name" value="DUF218"/>
    <property type="match status" value="1"/>
</dbReference>
<keyword evidence="4" id="KW-1185">Reference proteome</keyword>
<reference evidence="3 4" key="1">
    <citation type="journal article" date="2014" name="Genome Announc.">
        <title>The Genome of the Predominant Equine Lactobacillus Species, Lactobacillus equi, Is Reflective of Its Lifestyle Adaptations to an Herbivorous Host.</title>
        <authorList>
            <person name="O'Donnell M.M."/>
            <person name="Harris H.M."/>
            <person name="O'Toole P.W."/>
            <person name="Ross R.P."/>
        </authorList>
    </citation>
    <scope>NUCLEOTIDE SEQUENCE [LARGE SCALE GENOMIC DNA]</scope>
    <source>
        <strain evidence="3 4">DPC 6820</strain>
    </source>
</reference>
<feature type="transmembrane region" description="Helical" evidence="1">
    <location>
        <begin position="140"/>
        <end position="161"/>
    </location>
</feature>
<keyword evidence="1" id="KW-0812">Transmembrane</keyword>
<dbReference type="AlphaFoldDB" id="V7HWV9"/>
<dbReference type="PATRIC" id="fig|1392007.3.peg.1665"/>
<gene>
    <name evidence="3" type="ORF">LEQ_1189</name>
</gene>
<accession>V7HWV9</accession>
<evidence type="ECO:0000256" key="1">
    <source>
        <dbReference type="SAM" id="Phobius"/>
    </source>
</evidence>
<protein>
    <submittedName>
        <fullName evidence="3">Putative membrane protein</fullName>
    </submittedName>
</protein>
<dbReference type="PANTHER" id="PTHR30336:SF4">
    <property type="entry name" value="ENVELOPE BIOGENESIS FACTOR ELYC"/>
    <property type="match status" value="1"/>
</dbReference>
<dbReference type="CDD" id="cd06259">
    <property type="entry name" value="YdcF-like"/>
    <property type="match status" value="1"/>
</dbReference>
<sequence>MNIPGILLILTLLSFLAFIFVWWHERRSLFLGFYFLLTLMFLGATILVQVDCLLQQGNFGGVLLMFLAVLIVIFFLLVPFLVSLTLITNGLRLARQTSYSFGNLLALLAGILLLANLVIWQRLDQLFASWGLIFSHIYHMLDLVIIYILFLLTMFTVTSWLNLWHLPQTKEDYLIVLGAGLIDGRVSPVLAKRIDKAVALYRKASGAKLIMSGGQGADESRPEAIAMAEYAQELGVPVTDILLESASTNTWENIRFSQQLIPKGAKVGLVTNSFHVLRALLFARKEGLACRGYGSHSKFYFTLNAFIREFVGYLVLKRKLALVVLILLETFYVVIQIFNR</sequence>
<feature type="transmembrane region" description="Helical" evidence="1">
    <location>
        <begin position="320"/>
        <end position="338"/>
    </location>
</feature>
<keyword evidence="1" id="KW-0472">Membrane</keyword>
<feature type="transmembrane region" description="Helical" evidence="1">
    <location>
        <begin position="62"/>
        <end position="87"/>
    </location>
</feature>
<keyword evidence="1" id="KW-1133">Transmembrane helix</keyword>
<dbReference type="GO" id="GO:0043164">
    <property type="term" value="P:Gram-negative-bacterium-type cell wall biogenesis"/>
    <property type="evidence" value="ECO:0007669"/>
    <property type="project" value="TreeGrafter"/>
</dbReference>
<comment type="caution">
    <text evidence="3">The sequence shown here is derived from an EMBL/GenBank/DDBJ whole genome shotgun (WGS) entry which is preliminary data.</text>
</comment>
<evidence type="ECO:0000313" key="3">
    <source>
        <dbReference type="EMBL" id="ETA73521.1"/>
    </source>
</evidence>